<evidence type="ECO:0000313" key="2">
    <source>
        <dbReference type="WBParaSite" id="nRc.2.0.1.t23141-RA"/>
    </source>
</evidence>
<dbReference type="AlphaFoldDB" id="A0A915JBW6"/>
<organism evidence="1 2">
    <name type="scientific">Romanomermis culicivorax</name>
    <name type="common">Nematode worm</name>
    <dbReference type="NCBI Taxonomy" id="13658"/>
    <lineage>
        <taxon>Eukaryota</taxon>
        <taxon>Metazoa</taxon>
        <taxon>Ecdysozoa</taxon>
        <taxon>Nematoda</taxon>
        <taxon>Enoplea</taxon>
        <taxon>Dorylaimia</taxon>
        <taxon>Mermithida</taxon>
        <taxon>Mermithoidea</taxon>
        <taxon>Mermithidae</taxon>
        <taxon>Romanomermis</taxon>
    </lineage>
</organism>
<reference evidence="2" key="1">
    <citation type="submission" date="2022-11" db="UniProtKB">
        <authorList>
            <consortium name="WormBaseParasite"/>
        </authorList>
    </citation>
    <scope>IDENTIFICATION</scope>
</reference>
<dbReference type="Proteomes" id="UP000887565">
    <property type="component" value="Unplaced"/>
</dbReference>
<accession>A0A915JBW6</accession>
<keyword evidence="1" id="KW-1185">Reference proteome</keyword>
<name>A0A915JBW6_ROMCU</name>
<protein>
    <submittedName>
        <fullName evidence="2">Uncharacterized protein</fullName>
    </submittedName>
</protein>
<evidence type="ECO:0000313" key="1">
    <source>
        <dbReference type="Proteomes" id="UP000887565"/>
    </source>
</evidence>
<proteinExistence type="predicted"/>
<sequence>MVANSAQKSSHYDYRSLKEIIVEEKAVLAFLLLQLHQKRRQEELQKTEESNNLLRISPNIRRHHPTIVIDMHLVILTNAKNLKDFNIDRRPATIIAKDLTPQERIKHTVFHKEKMAGKEMHFIKAIEQKIPYQWGNGAKSIIFSNGTTNSRGTAYMNIVLDPKEQIDMGHMVKVNNYNEIKTELQALRE</sequence>
<dbReference type="WBParaSite" id="nRc.2.0.1.t23141-RA">
    <property type="protein sequence ID" value="nRc.2.0.1.t23141-RA"/>
    <property type="gene ID" value="nRc.2.0.1.g23141"/>
</dbReference>